<dbReference type="InterPro" id="IPR058124">
    <property type="entry name" value="CpxR-like_REC"/>
</dbReference>
<dbReference type="RefSeq" id="WP_348391685.1">
    <property type="nucleotide sequence ID" value="NZ_CP134145.1"/>
</dbReference>
<evidence type="ECO:0000259" key="10">
    <source>
        <dbReference type="PROSITE" id="PS50110"/>
    </source>
</evidence>
<evidence type="ECO:0000313" key="12">
    <source>
        <dbReference type="EMBL" id="WNC72568.1"/>
    </source>
</evidence>
<dbReference type="InterPro" id="IPR001789">
    <property type="entry name" value="Sig_transdc_resp-reg_receiver"/>
</dbReference>
<evidence type="ECO:0000256" key="9">
    <source>
        <dbReference type="PROSITE-ProRule" id="PRU01091"/>
    </source>
</evidence>
<gene>
    <name evidence="12" type="ORF">RGQ13_00920</name>
</gene>
<evidence type="ECO:0000256" key="5">
    <source>
        <dbReference type="ARBA" id="ARBA00023015"/>
    </source>
</evidence>
<dbReference type="Gene3D" id="6.10.250.690">
    <property type="match status" value="1"/>
</dbReference>
<evidence type="ECO:0000259" key="11">
    <source>
        <dbReference type="PROSITE" id="PS51755"/>
    </source>
</evidence>
<dbReference type="InterPro" id="IPR036388">
    <property type="entry name" value="WH-like_DNA-bd_sf"/>
</dbReference>
<name>A0ABY9TW85_9GAMM</name>
<dbReference type="SMART" id="SM00448">
    <property type="entry name" value="REC"/>
    <property type="match status" value="1"/>
</dbReference>
<keyword evidence="6 9" id="KW-0238">DNA-binding</keyword>
<feature type="DNA-binding region" description="OmpR/PhoB-type" evidence="9">
    <location>
        <begin position="128"/>
        <end position="228"/>
    </location>
</feature>
<dbReference type="InterPro" id="IPR039420">
    <property type="entry name" value="WalR-like"/>
</dbReference>
<evidence type="ECO:0000256" key="7">
    <source>
        <dbReference type="ARBA" id="ARBA00023163"/>
    </source>
</evidence>
<dbReference type="PANTHER" id="PTHR48111:SF39">
    <property type="entry name" value="TRANSCRIPTIONAL REGULATORY PROTEIN CPXR"/>
    <property type="match status" value="1"/>
</dbReference>
<dbReference type="Pfam" id="PF00072">
    <property type="entry name" value="Response_reg"/>
    <property type="match status" value="1"/>
</dbReference>
<dbReference type="PROSITE" id="PS51755">
    <property type="entry name" value="OMPR_PHOB"/>
    <property type="match status" value="1"/>
</dbReference>
<dbReference type="PROSITE" id="PS50110">
    <property type="entry name" value="RESPONSE_REGULATORY"/>
    <property type="match status" value="1"/>
</dbReference>
<dbReference type="SMART" id="SM00862">
    <property type="entry name" value="Trans_reg_C"/>
    <property type="match status" value="1"/>
</dbReference>
<evidence type="ECO:0000256" key="3">
    <source>
        <dbReference type="ARBA" id="ARBA00022553"/>
    </source>
</evidence>
<keyword evidence="5" id="KW-0805">Transcription regulation</keyword>
<organism evidence="12 13">
    <name type="scientific">Thalassotalea psychrophila</name>
    <dbReference type="NCBI Taxonomy" id="3065647"/>
    <lineage>
        <taxon>Bacteria</taxon>
        <taxon>Pseudomonadati</taxon>
        <taxon>Pseudomonadota</taxon>
        <taxon>Gammaproteobacteria</taxon>
        <taxon>Alteromonadales</taxon>
        <taxon>Colwelliaceae</taxon>
        <taxon>Thalassotalea</taxon>
    </lineage>
</organism>
<protein>
    <submittedName>
        <fullName evidence="12">Response regulator transcription factor</fullName>
    </submittedName>
</protein>
<keyword evidence="2" id="KW-0963">Cytoplasm</keyword>
<dbReference type="CDD" id="cd00383">
    <property type="entry name" value="trans_reg_C"/>
    <property type="match status" value="1"/>
</dbReference>
<accession>A0ABY9TW85</accession>
<keyword evidence="7" id="KW-0804">Transcription</keyword>
<reference evidence="13" key="1">
    <citation type="submission" date="2023-09" db="EMBL/GenBank/DDBJ databases">
        <authorList>
            <person name="Li S."/>
            <person name="Li X."/>
            <person name="Zhang C."/>
            <person name="Zhao Z."/>
        </authorList>
    </citation>
    <scope>NUCLEOTIDE SEQUENCE [LARGE SCALE GENOMIC DNA]</scope>
    <source>
        <strain evidence="13">SQ149</strain>
    </source>
</reference>
<evidence type="ECO:0000256" key="6">
    <source>
        <dbReference type="ARBA" id="ARBA00023125"/>
    </source>
</evidence>
<comment type="subcellular location">
    <subcellularLocation>
        <location evidence="1">Cytoplasm</location>
    </subcellularLocation>
</comment>
<keyword evidence="4" id="KW-0902">Two-component regulatory system</keyword>
<dbReference type="InterPro" id="IPR011006">
    <property type="entry name" value="CheY-like_superfamily"/>
</dbReference>
<dbReference type="EMBL" id="CP134145">
    <property type="protein sequence ID" value="WNC72568.1"/>
    <property type="molecule type" value="Genomic_DNA"/>
</dbReference>
<keyword evidence="13" id="KW-1185">Reference proteome</keyword>
<dbReference type="Pfam" id="PF00486">
    <property type="entry name" value="Trans_reg_C"/>
    <property type="match status" value="1"/>
</dbReference>
<sequence length="235" mass="26521">MTNKHLLLIDDDQELVELLTEFLTSEGYQISSAFDGVSGLEQAKTEQYSLILLDVMLPGLNGFELLKALGDKHHTPILMLTAKGDDTDRVLGLELGADDYLPKPYNPSELLARIKAILRRIDIIQNKDKTLSLEHNHVLIKGATREVFCHNQLVLLTGTEFEMLHLLMENLDTIVSKEQLSEQILGRPLSAYDRSIDMHISNIRKKLQLHAELDKIKTIRGVGYVFMSGDESDIE</sequence>
<dbReference type="InterPro" id="IPR001867">
    <property type="entry name" value="OmpR/PhoB-type_DNA-bd"/>
</dbReference>
<evidence type="ECO:0000256" key="1">
    <source>
        <dbReference type="ARBA" id="ARBA00004496"/>
    </source>
</evidence>
<dbReference type="Proteomes" id="UP001258994">
    <property type="component" value="Chromosome"/>
</dbReference>
<feature type="domain" description="Response regulatory" evidence="10">
    <location>
        <begin position="5"/>
        <end position="118"/>
    </location>
</feature>
<evidence type="ECO:0000256" key="2">
    <source>
        <dbReference type="ARBA" id="ARBA00022490"/>
    </source>
</evidence>
<dbReference type="PANTHER" id="PTHR48111">
    <property type="entry name" value="REGULATOR OF RPOS"/>
    <property type="match status" value="1"/>
</dbReference>
<evidence type="ECO:0000256" key="4">
    <source>
        <dbReference type="ARBA" id="ARBA00023012"/>
    </source>
</evidence>
<dbReference type="CDD" id="cd17623">
    <property type="entry name" value="REC_OmpR_CpxR"/>
    <property type="match status" value="1"/>
</dbReference>
<keyword evidence="3 8" id="KW-0597">Phosphoprotein</keyword>
<dbReference type="SUPFAM" id="SSF52172">
    <property type="entry name" value="CheY-like"/>
    <property type="match status" value="1"/>
</dbReference>
<evidence type="ECO:0000313" key="13">
    <source>
        <dbReference type="Proteomes" id="UP001258994"/>
    </source>
</evidence>
<evidence type="ECO:0000256" key="8">
    <source>
        <dbReference type="PROSITE-ProRule" id="PRU00169"/>
    </source>
</evidence>
<feature type="domain" description="OmpR/PhoB-type" evidence="11">
    <location>
        <begin position="128"/>
        <end position="228"/>
    </location>
</feature>
<feature type="modified residue" description="4-aspartylphosphate" evidence="8">
    <location>
        <position position="54"/>
    </location>
</feature>
<dbReference type="Gene3D" id="3.40.50.2300">
    <property type="match status" value="1"/>
</dbReference>
<proteinExistence type="predicted"/>
<dbReference type="Gene3D" id="1.10.10.10">
    <property type="entry name" value="Winged helix-like DNA-binding domain superfamily/Winged helix DNA-binding domain"/>
    <property type="match status" value="1"/>
</dbReference>